<sequence>MSANSAANSIPHPTVIKVDPFVNVILSNHLLLGHAILNPAVGLEDIMSQSRP</sequence>
<accession>A0A9P5XFI9</accession>
<keyword evidence="2" id="KW-1185">Reference proteome</keyword>
<dbReference type="AlphaFoldDB" id="A0A9P5XFI9"/>
<dbReference type="EMBL" id="MU151104">
    <property type="protein sequence ID" value="KAF9450482.1"/>
    <property type="molecule type" value="Genomic_DNA"/>
</dbReference>
<protein>
    <submittedName>
        <fullName evidence="1">Uncharacterized protein</fullName>
    </submittedName>
</protein>
<reference evidence="1" key="1">
    <citation type="submission" date="2020-11" db="EMBL/GenBank/DDBJ databases">
        <authorList>
            <consortium name="DOE Joint Genome Institute"/>
            <person name="Ahrendt S."/>
            <person name="Riley R."/>
            <person name="Andreopoulos W."/>
            <person name="Labutti K."/>
            <person name="Pangilinan J."/>
            <person name="Ruiz-Duenas F.J."/>
            <person name="Barrasa J.M."/>
            <person name="Sanchez-Garcia M."/>
            <person name="Camarero S."/>
            <person name="Miyauchi S."/>
            <person name="Serrano A."/>
            <person name="Linde D."/>
            <person name="Babiker R."/>
            <person name="Drula E."/>
            <person name="Ayuso-Fernandez I."/>
            <person name="Pacheco R."/>
            <person name="Padilla G."/>
            <person name="Ferreira P."/>
            <person name="Barriuso J."/>
            <person name="Kellner H."/>
            <person name="Castanera R."/>
            <person name="Alfaro M."/>
            <person name="Ramirez L."/>
            <person name="Pisabarro A.G."/>
            <person name="Kuo A."/>
            <person name="Tritt A."/>
            <person name="Lipzen A."/>
            <person name="He G."/>
            <person name="Yan M."/>
            <person name="Ng V."/>
            <person name="Cullen D."/>
            <person name="Martin F."/>
            <person name="Rosso M.-N."/>
            <person name="Henrissat B."/>
            <person name="Hibbett D."/>
            <person name="Martinez A.T."/>
            <person name="Grigoriev I.V."/>
        </authorList>
    </citation>
    <scope>NUCLEOTIDE SEQUENCE</scope>
    <source>
        <strain evidence="1">MF-IS2</strain>
    </source>
</reference>
<proteinExistence type="predicted"/>
<evidence type="ECO:0000313" key="1">
    <source>
        <dbReference type="EMBL" id="KAF9450482.1"/>
    </source>
</evidence>
<name>A0A9P5XFI9_9AGAR</name>
<organism evidence="1 2">
    <name type="scientific">Macrolepiota fuliginosa MF-IS2</name>
    <dbReference type="NCBI Taxonomy" id="1400762"/>
    <lineage>
        <taxon>Eukaryota</taxon>
        <taxon>Fungi</taxon>
        <taxon>Dikarya</taxon>
        <taxon>Basidiomycota</taxon>
        <taxon>Agaricomycotina</taxon>
        <taxon>Agaricomycetes</taxon>
        <taxon>Agaricomycetidae</taxon>
        <taxon>Agaricales</taxon>
        <taxon>Agaricineae</taxon>
        <taxon>Agaricaceae</taxon>
        <taxon>Macrolepiota</taxon>
    </lineage>
</organism>
<dbReference type="Proteomes" id="UP000807342">
    <property type="component" value="Unassembled WGS sequence"/>
</dbReference>
<evidence type="ECO:0000313" key="2">
    <source>
        <dbReference type="Proteomes" id="UP000807342"/>
    </source>
</evidence>
<gene>
    <name evidence="1" type="ORF">P691DRAFT_758150</name>
</gene>
<comment type="caution">
    <text evidence="1">The sequence shown here is derived from an EMBL/GenBank/DDBJ whole genome shotgun (WGS) entry which is preliminary data.</text>
</comment>